<dbReference type="OrthoDB" id="150993at2"/>
<evidence type="ECO:0000313" key="1">
    <source>
        <dbReference type="EMBL" id="ABJ85330.1"/>
    </source>
</evidence>
<proteinExistence type="predicted"/>
<organism evidence="1">
    <name type="scientific">Solibacter usitatus (strain Ellin6076)</name>
    <dbReference type="NCBI Taxonomy" id="234267"/>
    <lineage>
        <taxon>Bacteria</taxon>
        <taxon>Pseudomonadati</taxon>
        <taxon>Acidobacteriota</taxon>
        <taxon>Terriglobia</taxon>
        <taxon>Bryobacterales</taxon>
        <taxon>Solibacteraceae</taxon>
        <taxon>Candidatus Solibacter</taxon>
    </lineage>
</organism>
<dbReference type="STRING" id="234267.Acid_4369"/>
<dbReference type="PANTHER" id="PTHR39186:SF1">
    <property type="entry name" value="DUF2071 DOMAIN-CONTAINING PROTEIN"/>
    <property type="match status" value="1"/>
</dbReference>
<accession>Q01YD5</accession>
<dbReference type="EMBL" id="CP000473">
    <property type="protein sequence ID" value="ABJ85330.1"/>
    <property type="molecule type" value="Genomic_DNA"/>
</dbReference>
<sequence>MLAMLNYAIDAQVLSALVPTGTELDVFEGRTYVSLIGFRFLHTRVRAIWIPFHSDFDEVNLRFYVRRTVAGEVRRGVAFVREIVPRYAIAKVAQLVYGERYLALPMRHRVSGPTSEGGRVRAEYGWRSGGQWNTLRMEAEGRPAPASPGSLQQFITEHYWGYALQRDGRAVEYQVTHEPWRVWTATSASFDGDCTSIYGAELAAVLRRPPDSAFLAEGSAVAVMPGRSD</sequence>
<dbReference type="AlphaFoldDB" id="Q01YD5"/>
<dbReference type="HOGENOM" id="CLU_102511_0_0_0"/>
<dbReference type="InterPro" id="IPR018644">
    <property type="entry name" value="DUF2071"/>
</dbReference>
<evidence type="ECO:0008006" key="2">
    <source>
        <dbReference type="Google" id="ProtNLM"/>
    </source>
</evidence>
<reference evidence="1" key="1">
    <citation type="submission" date="2006-10" db="EMBL/GenBank/DDBJ databases">
        <title>Complete sequence of Solibacter usitatus Ellin6076.</title>
        <authorList>
            <consortium name="US DOE Joint Genome Institute"/>
            <person name="Copeland A."/>
            <person name="Lucas S."/>
            <person name="Lapidus A."/>
            <person name="Barry K."/>
            <person name="Detter J.C."/>
            <person name="Glavina del Rio T."/>
            <person name="Hammon N."/>
            <person name="Israni S."/>
            <person name="Dalin E."/>
            <person name="Tice H."/>
            <person name="Pitluck S."/>
            <person name="Thompson L.S."/>
            <person name="Brettin T."/>
            <person name="Bruce D."/>
            <person name="Han C."/>
            <person name="Tapia R."/>
            <person name="Gilna P."/>
            <person name="Schmutz J."/>
            <person name="Larimer F."/>
            <person name="Land M."/>
            <person name="Hauser L."/>
            <person name="Kyrpides N."/>
            <person name="Mikhailova N."/>
            <person name="Janssen P.H."/>
            <person name="Kuske C.R."/>
            <person name="Richardson P."/>
        </authorList>
    </citation>
    <scope>NUCLEOTIDE SEQUENCE</scope>
    <source>
        <strain evidence="1">Ellin6076</strain>
    </source>
</reference>
<dbReference type="eggNOG" id="COG3361">
    <property type="taxonomic scope" value="Bacteria"/>
</dbReference>
<name>Q01YD5_SOLUE</name>
<dbReference type="InParanoid" id="Q01YD5"/>
<gene>
    <name evidence="1" type="ordered locus">Acid_4369</name>
</gene>
<dbReference type="Pfam" id="PF09844">
    <property type="entry name" value="DUF2071"/>
    <property type="match status" value="1"/>
</dbReference>
<dbReference type="PANTHER" id="PTHR39186">
    <property type="entry name" value="DUF2071 FAMILY PROTEIN"/>
    <property type="match status" value="1"/>
</dbReference>
<dbReference type="KEGG" id="sus:Acid_4369"/>
<protein>
    <recommendedName>
        <fullName evidence="2">DUF2071 domain-containing protein</fullName>
    </recommendedName>
</protein>